<evidence type="ECO:0000313" key="7">
    <source>
        <dbReference type="Proteomes" id="UP000307968"/>
    </source>
</evidence>
<evidence type="ECO:0000259" key="5">
    <source>
        <dbReference type="Pfam" id="PF01168"/>
    </source>
</evidence>
<dbReference type="GO" id="GO:0030170">
    <property type="term" value="F:pyridoxal phosphate binding"/>
    <property type="evidence" value="ECO:0007669"/>
    <property type="project" value="TreeGrafter"/>
</dbReference>
<evidence type="ECO:0000256" key="2">
    <source>
        <dbReference type="ARBA" id="ARBA00022898"/>
    </source>
</evidence>
<evidence type="ECO:0000313" key="6">
    <source>
        <dbReference type="EMBL" id="VTP63434.1"/>
    </source>
</evidence>
<protein>
    <submittedName>
        <fullName evidence="6">Alanine racemase, catabolic</fullName>
        <ecNumber evidence="6">5.1.1.1</ecNumber>
    </submittedName>
</protein>
<dbReference type="EMBL" id="LR590463">
    <property type="protein sequence ID" value="VTP63434.1"/>
    <property type="molecule type" value="Genomic_DNA"/>
</dbReference>
<keyword evidence="2 4" id="KW-0663">Pyridoxal phosphate</keyword>
<evidence type="ECO:0000256" key="3">
    <source>
        <dbReference type="ARBA" id="ARBA00023235"/>
    </source>
</evidence>
<proteinExistence type="predicted"/>
<gene>
    <name evidence="6" type="primary">dadX_2</name>
    <name evidence="6" type="ORF">NCTC12971_03144</name>
</gene>
<dbReference type="SUPFAM" id="SSF51419">
    <property type="entry name" value="PLP-binding barrel"/>
    <property type="match status" value="1"/>
</dbReference>
<dbReference type="GO" id="GO:0005829">
    <property type="term" value="C:cytosol"/>
    <property type="evidence" value="ECO:0007669"/>
    <property type="project" value="TreeGrafter"/>
</dbReference>
<dbReference type="Gene3D" id="3.20.20.10">
    <property type="entry name" value="Alanine racemase"/>
    <property type="match status" value="1"/>
</dbReference>
<feature type="modified residue" description="N6-(pyridoxal phosphate)lysine" evidence="4">
    <location>
        <position position="35"/>
    </location>
</feature>
<keyword evidence="3 6" id="KW-0413">Isomerase</keyword>
<dbReference type="PANTHER" id="PTHR30511:SF0">
    <property type="entry name" value="ALANINE RACEMASE, CATABOLIC-RELATED"/>
    <property type="match status" value="1"/>
</dbReference>
<dbReference type="PANTHER" id="PTHR30511">
    <property type="entry name" value="ALANINE RACEMASE"/>
    <property type="match status" value="1"/>
</dbReference>
<dbReference type="GO" id="GO:0008784">
    <property type="term" value="F:alanine racemase activity"/>
    <property type="evidence" value="ECO:0007669"/>
    <property type="project" value="UniProtKB-EC"/>
</dbReference>
<dbReference type="PRINTS" id="PR00992">
    <property type="entry name" value="ALARACEMASE"/>
</dbReference>
<comment type="cofactor">
    <cofactor evidence="1 4">
        <name>pyridoxal 5'-phosphate</name>
        <dbReference type="ChEBI" id="CHEBI:597326"/>
    </cofactor>
</comment>
<dbReference type="InterPro" id="IPR001608">
    <property type="entry name" value="Ala_racemase_N"/>
</dbReference>
<dbReference type="InterPro" id="IPR000821">
    <property type="entry name" value="Ala_racemase"/>
</dbReference>
<reference evidence="6 7" key="1">
    <citation type="submission" date="2019-05" db="EMBL/GenBank/DDBJ databases">
        <authorList>
            <consortium name="Pathogen Informatics"/>
        </authorList>
    </citation>
    <scope>NUCLEOTIDE SEQUENCE [LARGE SCALE GENOMIC DNA]</scope>
    <source>
        <strain evidence="6 7">NCTC12971</strain>
    </source>
</reference>
<organism evidence="6 7">
    <name type="scientific">Serratia rubidaea</name>
    <name type="common">Serratia marinorubra</name>
    <dbReference type="NCBI Taxonomy" id="61652"/>
    <lineage>
        <taxon>Bacteria</taxon>
        <taxon>Pseudomonadati</taxon>
        <taxon>Pseudomonadota</taxon>
        <taxon>Gammaproteobacteria</taxon>
        <taxon>Enterobacterales</taxon>
        <taxon>Yersiniaceae</taxon>
        <taxon>Serratia</taxon>
    </lineage>
</organism>
<feature type="domain" description="Alanine racemase N-terminal" evidence="5">
    <location>
        <begin position="10"/>
        <end position="85"/>
    </location>
</feature>
<sequence length="95" mass="10818">MPRPITATLHLAAFDNNLQVIRRQAPGAKVWSVVKANAYGHGLKHVWRSLANTDGFALLDLAEAVLLRESGWQGRFCCWRVFSSRRIWRWSIAIS</sequence>
<dbReference type="InterPro" id="IPR029066">
    <property type="entry name" value="PLP-binding_barrel"/>
</dbReference>
<dbReference type="InterPro" id="IPR020622">
    <property type="entry name" value="Ala_racemase_pyridoxalP-BS"/>
</dbReference>
<dbReference type="PROSITE" id="PS00395">
    <property type="entry name" value="ALANINE_RACEMASE"/>
    <property type="match status" value="1"/>
</dbReference>
<dbReference type="GO" id="GO:0030632">
    <property type="term" value="P:D-alanine biosynthetic process"/>
    <property type="evidence" value="ECO:0007669"/>
    <property type="project" value="TreeGrafter"/>
</dbReference>
<dbReference type="AlphaFoldDB" id="A0A4U9HHW2"/>
<evidence type="ECO:0000256" key="4">
    <source>
        <dbReference type="PIRSR" id="PIRSR600821-50"/>
    </source>
</evidence>
<accession>A0A4U9HHW2</accession>
<evidence type="ECO:0000256" key="1">
    <source>
        <dbReference type="ARBA" id="ARBA00001933"/>
    </source>
</evidence>
<dbReference type="Proteomes" id="UP000307968">
    <property type="component" value="Chromosome"/>
</dbReference>
<name>A0A4U9HHW2_SERRU</name>
<dbReference type="EC" id="5.1.1.1" evidence="6"/>
<dbReference type="Pfam" id="PF01168">
    <property type="entry name" value="Ala_racemase_N"/>
    <property type="match status" value="1"/>
</dbReference>